<dbReference type="Proteomes" id="UP001371456">
    <property type="component" value="Unassembled WGS sequence"/>
</dbReference>
<dbReference type="EMBL" id="JBANQN010000003">
    <property type="protein sequence ID" value="KAK6795168.1"/>
    <property type="molecule type" value="Genomic_DNA"/>
</dbReference>
<evidence type="ECO:0000313" key="1">
    <source>
        <dbReference type="EMBL" id="KAK6795168.1"/>
    </source>
</evidence>
<comment type="caution">
    <text evidence="1">The sequence shown here is derived from an EMBL/GenBank/DDBJ whole genome shotgun (WGS) entry which is preliminary data.</text>
</comment>
<accession>A0AAN8TVC5</accession>
<name>A0AAN8TVC5_SOLBU</name>
<sequence>MEVIARLEQRIGEWNLLVTQYQAASQNLPPNARQKGPMPPLFPTSSELNQGDHFTTFQQTQSASLIHSTQDTLLVYTFAPPTVTHHAPPVYTYVTAPPITKAQEFHRQDVNHYVESENDTKSIDAEMMNRKMKSLEDAMRGLRGFDSGQSVSYEKLCTFPEVELPPSYKIPKFEKFSESGNPFFYLKIYCEKLIGVGNNEGN</sequence>
<gene>
    <name evidence="1" type="ORF">RDI58_008621</name>
</gene>
<proteinExistence type="predicted"/>
<protein>
    <submittedName>
        <fullName evidence="1">Uncharacterized protein</fullName>
    </submittedName>
</protein>
<evidence type="ECO:0000313" key="2">
    <source>
        <dbReference type="Proteomes" id="UP001371456"/>
    </source>
</evidence>
<reference evidence="1 2" key="1">
    <citation type="submission" date="2024-02" db="EMBL/GenBank/DDBJ databases">
        <title>de novo genome assembly of Solanum bulbocastanum strain 11H21.</title>
        <authorList>
            <person name="Hosaka A.J."/>
        </authorList>
    </citation>
    <scope>NUCLEOTIDE SEQUENCE [LARGE SCALE GENOMIC DNA]</scope>
    <source>
        <tissue evidence="1">Young leaves</tissue>
    </source>
</reference>
<dbReference type="AlphaFoldDB" id="A0AAN8TVC5"/>
<keyword evidence="2" id="KW-1185">Reference proteome</keyword>
<organism evidence="1 2">
    <name type="scientific">Solanum bulbocastanum</name>
    <name type="common">Wild potato</name>
    <dbReference type="NCBI Taxonomy" id="147425"/>
    <lineage>
        <taxon>Eukaryota</taxon>
        <taxon>Viridiplantae</taxon>
        <taxon>Streptophyta</taxon>
        <taxon>Embryophyta</taxon>
        <taxon>Tracheophyta</taxon>
        <taxon>Spermatophyta</taxon>
        <taxon>Magnoliopsida</taxon>
        <taxon>eudicotyledons</taxon>
        <taxon>Gunneridae</taxon>
        <taxon>Pentapetalae</taxon>
        <taxon>asterids</taxon>
        <taxon>lamiids</taxon>
        <taxon>Solanales</taxon>
        <taxon>Solanaceae</taxon>
        <taxon>Solanoideae</taxon>
        <taxon>Solaneae</taxon>
        <taxon>Solanum</taxon>
    </lineage>
</organism>